<proteinExistence type="predicted"/>
<accession>A0A5B7I0S1</accession>
<dbReference type="AlphaFoldDB" id="A0A5B7I0S1"/>
<feature type="compositionally biased region" description="Gly residues" evidence="1">
    <location>
        <begin position="71"/>
        <end position="80"/>
    </location>
</feature>
<feature type="region of interest" description="Disordered" evidence="1">
    <location>
        <begin position="60"/>
        <end position="80"/>
    </location>
</feature>
<dbReference type="Proteomes" id="UP000324222">
    <property type="component" value="Unassembled WGS sequence"/>
</dbReference>
<evidence type="ECO:0000256" key="1">
    <source>
        <dbReference type="SAM" id="MobiDB-lite"/>
    </source>
</evidence>
<sequence>MLSSPSRPLAVIPPLTCAIAIRFPQVDEGGAPSPRNEPLFTAAARGVTWFGGRGSGDRRWAGRVSAPAGMAGVGGGSTSR</sequence>
<evidence type="ECO:0000313" key="2">
    <source>
        <dbReference type="EMBL" id="MPC74538.1"/>
    </source>
</evidence>
<evidence type="ECO:0000313" key="3">
    <source>
        <dbReference type="Proteomes" id="UP000324222"/>
    </source>
</evidence>
<name>A0A5B7I0S1_PORTR</name>
<keyword evidence="3" id="KW-1185">Reference proteome</keyword>
<comment type="caution">
    <text evidence="2">The sequence shown here is derived from an EMBL/GenBank/DDBJ whole genome shotgun (WGS) entry which is preliminary data.</text>
</comment>
<gene>
    <name evidence="2" type="ORF">E2C01_068898</name>
</gene>
<reference evidence="2 3" key="1">
    <citation type="submission" date="2019-05" db="EMBL/GenBank/DDBJ databases">
        <title>Another draft genome of Portunus trituberculatus and its Hox gene families provides insights of decapod evolution.</title>
        <authorList>
            <person name="Jeong J.-H."/>
            <person name="Song I."/>
            <person name="Kim S."/>
            <person name="Choi T."/>
            <person name="Kim D."/>
            <person name="Ryu S."/>
            <person name="Kim W."/>
        </authorList>
    </citation>
    <scope>NUCLEOTIDE SEQUENCE [LARGE SCALE GENOMIC DNA]</scope>
    <source>
        <tissue evidence="2">Muscle</tissue>
    </source>
</reference>
<dbReference type="EMBL" id="VSRR010039120">
    <property type="protein sequence ID" value="MPC74538.1"/>
    <property type="molecule type" value="Genomic_DNA"/>
</dbReference>
<organism evidence="2 3">
    <name type="scientific">Portunus trituberculatus</name>
    <name type="common">Swimming crab</name>
    <name type="synonym">Neptunus trituberculatus</name>
    <dbReference type="NCBI Taxonomy" id="210409"/>
    <lineage>
        <taxon>Eukaryota</taxon>
        <taxon>Metazoa</taxon>
        <taxon>Ecdysozoa</taxon>
        <taxon>Arthropoda</taxon>
        <taxon>Crustacea</taxon>
        <taxon>Multicrustacea</taxon>
        <taxon>Malacostraca</taxon>
        <taxon>Eumalacostraca</taxon>
        <taxon>Eucarida</taxon>
        <taxon>Decapoda</taxon>
        <taxon>Pleocyemata</taxon>
        <taxon>Brachyura</taxon>
        <taxon>Eubrachyura</taxon>
        <taxon>Portunoidea</taxon>
        <taxon>Portunidae</taxon>
        <taxon>Portuninae</taxon>
        <taxon>Portunus</taxon>
    </lineage>
</organism>
<protein>
    <submittedName>
        <fullName evidence="2">Uncharacterized protein</fullName>
    </submittedName>
</protein>